<dbReference type="EMBL" id="BRPK01000001">
    <property type="protein sequence ID" value="GLB33128.1"/>
    <property type="molecule type" value="Genomic_DNA"/>
</dbReference>
<proteinExistence type="predicted"/>
<keyword evidence="2" id="KW-1185">Reference proteome</keyword>
<accession>A0A9P3UHK4</accession>
<dbReference type="Proteomes" id="UP001063166">
    <property type="component" value="Unassembled WGS sequence"/>
</dbReference>
<gene>
    <name evidence="1" type="ORF">LshimejAT787_0100130</name>
</gene>
<evidence type="ECO:0000313" key="2">
    <source>
        <dbReference type="Proteomes" id="UP001063166"/>
    </source>
</evidence>
<dbReference type="AlphaFoldDB" id="A0A9P3UHK4"/>
<name>A0A9P3UHK4_LYOSH</name>
<evidence type="ECO:0000313" key="1">
    <source>
        <dbReference type="EMBL" id="GLB33128.1"/>
    </source>
</evidence>
<protein>
    <submittedName>
        <fullName evidence="1">Uncharacterized protein</fullName>
    </submittedName>
</protein>
<reference evidence="1" key="1">
    <citation type="submission" date="2022-07" db="EMBL/GenBank/DDBJ databases">
        <title>The genome of Lyophyllum shimeji provides insight into the initial evolution of ectomycorrhizal fungal genome.</title>
        <authorList>
            <person name="Kobayashi Y."/>
            <person name="Shibata T."/>
            <person name="Hirakawa H."/>
            <person name="Shigenobu S."/>
            <person name="Nishiyama T."/>
            <person name="Yamada A."/>
            <person name="Hasebe M."/>
            <person name="Kawaguchi M."/>
        </authorList>
    </citation>
    <scope>NUCLEOTIDE SEQUENCE</scope>
    <source>
        <strain evidence="1">AT787</strain>
    </source>
</reference>
<organism evidence="1 2">
    <name type="scientific">Lyophyllum shimeji</name>
    <name type="common">Hon-shimeji</name>
    <name type="synonym">Tricholoma shimeji</name>
    <dbReference type="NCBI Taxonomy" id="47721"/>
    <lineage>
        <taxon>Eukaryota</taxon>
        <taxon>Fungi</taxon>
        <taxon>Dikarya</taxon>
        <taxon>Basidiomycota</taxon>
        <taxon>Agaricomycotina</taxon>
        <taxon>Agaricomycetes</taxon>
        <taxon>Agaricomycetidae</taxon>
        <taxon>Agaricales</taxon>
        <taxon>Tricholomatineae</taxon>
        <taxon>Lyophyllaceae</taxon>
        <taxon>Lyophyllum</taxon>
    </lineage>
</organism>
<sequence>MRACFLQRIRRFPSLPSSVCLCPYSRNVTSSHWAVRRLACAQTRHDCLESTLPRLLPTRRRSAAPPSWHTYRGP</sequence>
<comment type="caution">
    <text evidence="1">The sequence shown here is derived from an EMBL/GenBank/DDBJ whole genome shotgun (WGS) entry which is preliminary data.</text>
</comment>